<dbReference type="InterPro" id="IPR051534">
    <property type="entry name" value="CBASS_pafABC_assoc_protein"/>
</dbReference>
<dbReference type="InterPro" id="IPR026881">
    <property type="entry name" value="WYL_dom"/>
</dbReference>
<name>A0A1X1R4W3_MYCFA</name>
<proteinExistence type="predicted"/>
<dbReference type="PIRSF" id="PIRSF016838">
    <property type="entry name" value="PafC"/>
    <property type="match status" value="1"/>
</dbReference>
<organism evidence="4 5">
    <name type="scientific">Mycolicibacterium fallax</name>
    <name type="common">Mycobacterium fallax</name>
    <dbReference type="NCBI Taxonomy" id="1793"/>
    <lineage>
        <taxon>Bacteria</taxon>
        <taxon>Bacillati</taxon>
        <taxon>Actinomycetota</taxon>
        <taxon>Actinomycetes</taxon>
        <taxon>Mycobacteriales</taxon>
        <taxon>Mycobacteriaceae</taxon>
        <taxon>Mycolicibacterium</taxon>
    </lineage>
</organism>
<feature type="domain" description="PafC HTH" evidence="2">
    <location>
        <begin position="6"/>
        <end position="121"/>
    </location>
</feature>
<evidence type="ECO:0000313" key="4">
    <source>
        <dbReference type="EMBL" id="ORU99369.1"/>
    </source>
</evidence>
<dbReference type="OrthoDB" id="5174471at2"/>
<sequence>MTGSSERLVRLLNMVPYLRANPGVSYDQAAADLGVSRNQLAKDLAQLTFCGLPGGAGGDLIDICYDDDGLAIDVLDSQGMDHPLRLTSTEAATLLLALRALADVPGLVDPAATRSALAKVEAAAGGVPPEGHPPAGAQESAAVAAVRAAVRDRCALSIEYYSASRDALGSRVVDPIRVTLIDNQSYLEAWSREADGVRLFRFDRIQAAVMLDEPSAPPEPAVAAETDTGLFNADPALPSATLRIAPDSAWMLEYYPMRLLAENADGSLDAAMTYASEAWMSRLLLGFGSAVTVLEPAALAEQVRAAAAEALRAYDLTD</sequence>
<dbReference type="EMBL" id="LQOJ01000053">
    <property type="protein sequence ID" value="ORU99369.1"/>
    <property type="molecule type" value="Genomic_DNA"/>
</dbReference>
<gene>
    <name evidence="4" type="ORF">AWC04_17255</name>
</gene>
<dbReference type="PANTHER" id="PTHR34580">
    <property type="match status" value="1"/>
</dbReference>
<dbReference type="RefSeq" id="WP_085099447.1">
    <property type="nucleotide sequence ID" value="NZ_AP022603.1"/>
</dbReference>
<dbReference type="InterPro" id="IPR028349">
    <property type="entry name" value="PafC-like"/>
</dbReference>
<dbReference type="PANTHER" id="PTHR34580:SF1">
    <property type="entry name" value="PROTEIN PAFC"/>
    <property type="match status" value="1"/>
</dbReference>
<dbReference type="Pfam" id="PF13280">
    <property type="entry name" value="WYL"/>
    <property type="match status" value="1"/>
</dbReference>
<dbReference type="Proteomes" id="UP000193484">
    <property type="component" value="Unassembled WGS sequence"/>
</dbReference>
<reference evidence="4 5" key="1">
    <citation type="submission" date="2016-01" db="EMBL/GenBank/DDBJ databases">
        <title>The new phylogeny of the genus Mycobacterium.</title>
        <authorList>
            <person name="Tarcisio F."/>
            <person name="Conor M."/>
            <person name="Antonella G."/>
            <person name="Elisabetta G."/>
            <person name="Giulia F.S."/>
            <person name="Sara T."/>
            <person name="Anna F."/>
            <person name="Clotilde B."/>
            <person name="Roberto B."/>
            <person name="Veronica D.S."/>
            <person name="Fabio R."/>
            <person name="Monica P."/>
            <person name="Olivier J."/>
            <person name="Enrico T."/>
            <person name="Nicola S."/>
        </authorList>
    </citation>
    <scope>NUCLEOTIDE SEQUENCE [LARGE SCALE GENOMIC DNA]</scope>
    <source>
        <strain evidence="4 5">DSM 44179</strain>
    </source>
</reference>
<dbReference type="Pfam" id="PF25583">
    <property type="entry name" value="WCX"/>
    <property type="match status" value="1"/>
</dbReference>
<dbReference type="InterPro" id="IPR043839">
    <property type="entry name" value="PafC_HTH"/>
</dbReference>
<keyword evidence="5" id="KW-1185">Reference proteome</keyword>
<feature type="domain" description="WCX" evidence="3">
    <location>
        <begin position="239"/>
        <end position="311"/>
    </location>
</feature>
<comment type="caution">
    <text evidence="4">The sequence shown here is derived from an EMBL/GenBank/DDBJ whole genome shotgun (WGS) entry which is preliminary data.</text>
</comment>
<dbReference type="PROSITE" id="PS52050">
    <property type="entry name" value="WYL"/>
    <property type="match status" value="1"/>
</dbReference>
<evidence type="ECO:0000313" key="5">
    <source>
        <dbReference type="Proteomes" id="UP000193484"/>
    </source>
</evidence>
<accession>A0A1X1R4W3</accession>
<dbReference type="Pfam" id="PF19187">
    <property type="entry name" value="HTH_PafC"/>
    <property type="match status" value="1"/>
</dbReference>
<evidence type="ECO:0000259" key="1">
    <source>
        <dbReference type="Pfam" id="PF13280"/>
    </source>
</evidence>
<dbReference type="InterPro" id="IPR057727">
    <property type="entry name" value="WCX_dom"/>
</dbReference>
<evidence type="ECO:0000259" key="2">
    <source>
        <dbReference type="Pfam" id="PF19187"/>
    </source>
</evidence>
<evidence type="ECO:0000259" key="3">
    <source>
        <dbReference type="Pfam" id="PF25583"/>
    </source>
</evidence>
<dbReference type="STRING" id="1793.AWC04_17255"/>
<protein>
    <submittedName>
        <fullName evidence="4">Protein pafC</fullName>
    </submittedName>
</protein>
<dbReference type="AlphaFoldDB" id="A0A1X1R4W3"/>
<feature type="domain" description="WYL" evidence="1">
    <location>
        <begin position="143"/>
        <end position="208"/>
    </location>
</feature>